<evidence type="ECO:0000313" key="1">
    <source>
        <dbReference type="EMBL" id="QRC93020.1"/>
    </source>
</evidence>
<dbReference type="EMBL" id="CP069024">
    <property type="protein sequence ID" value="QRC93020.1"/>
    <property type="molecule type" value="Genomic_DNA"/>
</dbReference>
<keyword evidence="2" id="KW-1185">Reference proteome</keyword>
<sequence>MKRWKDPEIRQLHLSPIEKSVDNFQTYLAVRLSQNLRFLFVLHQSRIVSDCMDDKKCAARYEPFVPWRRSKWFPIPGSATGTAEVVSPEIGKIYQGNYNYTCDFNKK</sequence>
<dbReference type="AlphaFoldDB" id="A0A7U2EXU7"/>
<evidence type="ECO:0000313" key="2">
    <source>
        <dbReference type="Proteomes" id="UP000663193"/>
    </source>
</evidence>
<organism evidence="1 2">
    <name type="scientific">Phaeosphaeria nodorum (strain SN15 / ATCC MYA-4574 / FGSC 10173)</name>
    <name type="common">Glume blotch fungus</name>
    <name type="synonym">Parastagonospora nodorum</name>
    <dbReference type="NCBI Taxonomy" id="321614"/>
    <lineage>
        <taxon>Eukaryota</taxon>
        <taxon>Fungi</taxon>
        <taxon>Dikarya</taxon>
        <taxon>Ascomycota</taxon>
        <taxon>Pezizomycotina</taxon>
        <taxon>Dothideomycetes</taxon>
        <taxon>Pleosporomycetidae</taxon>
        <taxon>Pleosporales</taxon>
        <taxon>Pleosporineae</taxon>
        <taxon>Phaeosphaeriaceae</taxon>
        <taxon>Parastagonospora</taxon>
    </lineage>
</organism>
<reference evidence="2" key="1">
    <citation type="journal article" date="2021" name="BMC Genomics">
        <title>Chromosome-level genome assembly and manually-curated proteome of model necrotroph Parastagonospora nodorum Sn15 reveals a genome-wide trove of candidate effector homologs, and redundancy of virulence-related functions within an accessory chromosome.</title>
        <authorList>
            <person name="Bertazzoni S."/>
            <person name="Jones D.A.B."/>
            <person name="Phan H.T."/>
            <person name="Tan K.-C."/>
            <person name="Hane J.K."/>
        </authorList>
    </citation>
    <scope>NUCLEOTIDE SEQUENCE [LARGE SCALE GENOMIC DNA]</scope>
    <source>
        <strain evidence="2">SN15 / ATCC MYA-4574 / FGSC 10173)</strain>
    </source>
</reference>
<dbReference type="Proteomes" id="UP000663193">
    <property type="component" value="Chromosome 2"/>
</dbReference>
<name>A0A7U2EXU7_PHANO</name>
<dbReference type="VEuPathDB" id="FungiDB:JI435_079300"/>
<proteinExistence type="predicted"/>
<accession>A0A7U2EXU7</accession>
<gene>
    <name evidence="1" type="ORF">JI435_079300</name>
</gene>
<protein>
    <submittedName>
        <fullName evidence="1">Uncharacterized protein</fullName>
    </submittedName>
</protein>